<proteinExistence type="predicted"/>
<organism evidence="3 4">
    <name type="scientific">Patiria miniata</name>
    <name type="common">Bat star</name>
    <name type="synonym">Asterina miniata</name>
    <dbReference type="NCBI Taxonomy" id="46514"/>
    <lineage>
        <taxon>Eukaryota</taxon>
        <taxon>Metazoa</taxon>
        <taxon>Echinodermata</taxon>
        <taxon>Eleutherozoa</taxon>
        <taxon>Asterozoa</taxon>
        <taxon>Asteroidea</taxon>
        <taxon>Valvatacea</taxon>
        <taxon>Valvatida</taxon>
        <taxon>Asterinidae</taxon>
        <taxon>Patiria</taxon>
    </lineage>
</organism>
<dbReference type="CDD" id="cd13214">
    <property type="entry name" value="PH-GRAM_WBP2"/>
    <property type="match status" value="1"/>
</dbReference>
<keyword evidence="4" id="KW-1185">Reference proteome</keyword>
<feature type="compositionally biased region" description="Low complexity" evidence="1">
    <location>
        <begin position="221"/>
        <end position="242"/>
    </location>
</feature>
<dbReference type="PANTHER" id="PTHR31606">
    <property type="entry name" value="WW DOMAIN BINDING PROTEIN 2, ISOFORM E"/>
    <property type="match status" value="1"/>
</dbReference>
<dbReference type="OrthoDB" id="1259151at2759"/>
<feature type="domain" description="GRAM" evidence="2">
    <location>
        <begin position="32"/>
        <end position="135"/>
    </location>
</feature>
<dbReference type="AlphaFoldDB" id="A0A914AV64"/>
<dbReference type="GO" id="GO:0003713">
    <property type="term" value="F:transcription coactivator activity"/>
    <property type="evidence" value="ECO:0007669"/>
    <property type="project" value="InterPro"/>
</dbReference>
<feature type="compositionally biased region" description="Basic and acidic residues" evidence="1">
    <location>
        <begin position="249"/>
        <end position="258"/>
    </location>
</feature>
<name>A0A914AV64_PATMI</name>
<accession>A0A914AV64</accession>
<feature type="compositionally biased region" description="Pro residues" evidence="1">
    <location>
        <begin position="189"/>
        <end position="203"/>
    </location>
</feature>
<dbReference type="SUPFAM" id="SSF50729">
    <property type="entry name" value="PH domain-like"/>
    <property type="match status" value="1"/>
</dbReference>
<evidence type="ECO:0000259" key="2">
    <source>
        <dbReference type="Pfam" id="PF02893"/>
    </source>
</evidence>
<dbReference type="GO" id="GO:0005634">
    <property type="term" value="C:nucleus"/>
    <property type="evidence" value="ECO:0007669"/>
    <property type="project" value="TreeGrafter"/>
</dbReference>
<feature type="region of interest" description="Disordered" evidence="1">
    <location>
        <begin position="188"/>
        <end position="258"/>
    </location>
</feature>
<reference evidence="3" key="1">
    <citation type="submission" date="2022-11" db="UniProtKB">
        <authorList>
            <consortium name="EnsemblMetazoa"/>
        </authorList>
    </citation>
    <scope>IDENTIFICATION</scope>
</reference>
<dbReference type="OMA" id="PNGFYQA"/>
<dbReference type="Pfam" id="PF02893">
    <property type="entry name" value="GRAM"/>
    <property type="match status" value="1"/>
</dbReference>
<evidence type="ECO:0000313" key="4">
    <source>
        <dbReference type="Proteomes" id="UP000887568"/>
    </source>
</evidence>
<dbReference type="GO" id="GO:0031490">
    <property type="term" value="F:chromatin DNA binding"/>
    <property type="evidence" value="ECO:0007669"/>
    <property type="project" value="TreeGrafter"/>
</dbReference>
<evidence type="ECO:0000313" key="3">
    <source>
        <dbReference type="EnsemblMetazoa" id="XP_038067176.1"/>
    </source>
</evidence>
<dbReference type="GeneID" id="119737132"/>
<feature type="compositionally biased region" description="Pro residues" evidence="1">
    <location>
        <begin position="141"/>
        <end position="153"/>
    </location>
</feature>
<sequence>MALNTAHSDSIRNGLVLYNGERILQEQDKVDLSFEITPKHEAFKGTKEGTVFLTNQRVIFLSKSKGGDPMKSFSMPFYYMKNVDIKQPLFGANAITGVIKSQPGGGWETHSKAEFKIVFKSGGAIELGQLLLRVATQAPKVQPPRPGEPPKPQPSAGYTAGYPAPMPGAQYPPPMMGGYAYPGQTVYPEYPPGAQPSDQPPPYSSVYTDASPSAPPPPGPAYYNPNDPHNVYMTQTAPSTIPTAPPPEYSEKPKSKTD</sequence>
<dbReference type="RefSeq" id="XP_038067176.1">
    <property type="nucleotide sequence ID" value="XM_038211248.1"/>
</dbReference>
<evidence type="ECO:0000256" key="1">
    <source>
        <dbReference type="SAM" id="MobiDB-lite"/>
    </source>
</evidence>
<dbReference type="PANTHER" id="PTHR31606:SF1">
    <property type="entry name" value="WW DOMAIN BINDING PROTEIN 2, ISOFORM E"/>
    <property type="match status" value="1"/>
</dbReference>
<dbReference type="Proteomes" id="UP000887568">
    <property type="component" value="Unplaced"/>
</dbReference>
<feature type="region of interest" description="Disordered" evidence="1">
    <location>
        <begin position="139"/>
        <end position="161"/>
    </location>
</feature>
<dbReference type="EnsemblMetazoa" id="XM_038211248.1">
    <property type="protein sequence ID" value="XP_038067176.1"/>
    <property type="gene ID" value="LOC119737132"/>
</dbReference>
<protein>
    <recommendedName>
        <fullName evidence="2">GRAM domain-containing protein</fullName>
    </recommendedName>
</protein>
<dbReference type="InterPro" id="IPR044852">
    <property type="entry name" value="WBP2-like"/>
</dbReference>
<dbReference type="InterPro" id="IPR004182">
    <property type="entry name" value="GRAM"/>
</dbReference>
<dbReference type="InterPro" id="IPR011993">
    <property type="entry name" value="PH-like_dom_sf"/>
</dbReference>
<dbReference type="Gene3D" id="2.30.29.30">
    <property type="entry name" value="Pleckstrin-homology domain (PH domain)/Phosphotyrosine-binding domain (PTB)"/>
    <property type="match status" value="1"/>
</dbReference>